<dbReference type="AlphaFoldDB" id="A0A8H5T098"/>
<protein>
    <recommendedName>
        <fullName evidence="2">Ribonuclease H1 N-terminal domain-containing protein</fullName>
    </recommendedName>
</protein>
<dbReference type="InterPro" id="IPR011320">
    <property type="entry name" value="RNase_H1_N"/>
</dbReference>
<reference evidence="3 4" key="1">
    <citation type="submission" date="2020-05" db="EMBL/GenBank/DDBJ databases">
        <title>Identification and distribution of gene clusters putatively required for synthesis of sphingolipid metabolism inhibitors in phylogenetically diverse species of the filamentous fungus Fusarium.</title>
        <authorList>
            <person name="Kim H.-S."/>
            <person name="Busman M."/>
            <person name="Brown D.W."/>
            <person name="Divon H."/>
            <person name="Uhlig S."/>
            <person name="Proctor R.H."/>
        </authorList>
    </citation>
    <scope>NUCLEOTIDE SEQUENCE [LARGE SCALE GENOMIC DNA]</scope>
    <source>
        <strain evidence="3 4">NRRL 20693</strain>
    </source>
</reference>
<feature type="compositionally biased region" description="Low complexity" evidence="1">
    <location>
        <begin position="77"/>
        <end position="94"/>
    </location>
</feature>
<sequence>MAKTRRTWYAIGRGAATGIATDWGICASYTNGFRNPVRKFASEEEARQWLCEIHGPGPWPLITKRKPFESSPSAIQTEASSSQTSVTSFSSGNSENEKIPQSKKRRLSHGIEEKPSTDVYFKDRISAITRALDILDLDGEVFVDRVENHASDPDLG</sequence>
<keyword evidence="4" id="KW-1185">Reference proteome</keyword>
<dbReference type="InterPro" id="IPR009027">
    <property type="entry name" value="Ribosomal_bL9/RNase_H1_N"/>
</dbReference>
<dbReference type="Pfam" id="PF01693">
    <property type="entry name" value="Cauli_VI"/>
    <property type="match status" value="1"/>
</dbReference>
<evidence type="ECO:0000256" key="1">
    <source>
        <dbReference type="SAM" id="MobiDB-lite"/>
    </source>
</evidence>
<accession>A0A8H5T098</accession>
<feature type="domain" description="Ribonuclease H1 N-terminal" evidence="2">
    <location>
        <begin position="8"/>
        <end position="49"/>
    </location>
</feature>
<evidence type="ECO:0000313" key="4">
    <source>
        <dbReference type="Proteomes" id="UP000567885"/>
    </source>
</evidence>
<dbReference type="Gene3D" id="3.40.970.10">
    <property type="entry name" value="Ribonuclease H1, N-terminal domain"/>
    <property type="match status" value="1"/>
</dbReference>
<gene>
    <name evidence="3" type="ORF">FHETE_9138</name>
</gene>
<feature type="region of interest" description="Disordered" evidence="1">
    <location>
        <begin position="62"/>
        <end position="111"/>
    </location>
</feature>
<dbReference type="Proteomes" id="UP000567885">
    <property type="component" value="Unassembled WGS sequence"/>
</dbReference>
<dbReference type="InterPro" id="IPR037056">
    <property type="entry name" value="RNase_H1_N_sf"/>
</dbReference>
<comment type="caution">
    <text evidence="3">The sequence shown here is derived from an EMBL/GenBank/DDBJ whole genome shotgun (WGS) entry which is preliminary data.</text>
</comment>
<dbReference type="SUPFAM" id="SSF55658">
    <property type="entry name" value="L9 N-domain-like"/>
    <property type="match status" value="1"/>
</dbReference>
<evidence type="ECO:0000313" key="3">
    <source>
        <dbReference type="EMBL" id="KAF5660164.1"/>
    </source>
</evidence>
<proteinExistence type="predicted"/>
<dbReference type="EMBL" id="JAAGWQ010000200">
    <property type="protein sequence ID" value="KAF5660164.1"/>
    <property type="molecule type" value="Genomic_DNA"/>
</dbReference>
<organism evidence="3 4">
    <name type="scientific">Fusarium heterosporum</name>
    <dbReference type="NCBI Taxonomy" id="42747"/>
    <lineage>
        <taxon>Eukaryota</taxon>
        <taxon>Fungi</taxon>
        <taxon>Dikarya</taxon>
        <taxon>Ascomycota</taxon>
        <taxon>Pezizomycotina</taxon>
        <taxon>Sordariomycetes</taxon>
        <taxon>Hypocreomycetidae</taxon>
        <taxon>Hypocreales</taxon>
        <taxon>Nectriaceae</taxon>
        <taxon>Fusarium</taxon>
        <taxon>Fusarium heterosporum species complex</taxon>
    </lineage>
</organism>
<evidence type="ECO:0000259" key="2">
    <source>
        <dbReference type="Pfam" id="PF01693"/>
    </source>
</evidence>
<name>A0A8H5T098_FUSHE</name>